<evidence type="ECO:0000313" key="9">
    <source>
        <dbReference type="EMBL" id="SFC05725.1"/>
    </source>
</evidence>
<dbReference type="InterPro" id="IPR051156">
    <property type="entry name" value="Mito/Outer_Membr_Metalloprot"/>
</dbReference>
<keyword evidence="10" id="KW-1185">Reference proteome</keyword>
<evidence type="ECO:0000256" key="7">
    <source>
        <dbReference type="SAM" id="SignalP"/>
    </source>
</evidence>
<evidence type="ECO:0000256" key="3">
    <source>
        <dbReference type="ARBA" id="ARBA00022801"/>
    </source>
</evidence>
<keyword evidence="1 6" id="KW-0645">Protease</keyword>
<proteinExistence type="inferred from homology"/>
<organism evidence="9 10">
    <name type="scientific">Marinospirillum celere</name>
    <dbReference type="NCBI Taxonomy" id="1122252"/>
    <lineage>
        <taxon>Bacteria</taxon>
        <taxon>Pseudomonadati</taxon>
        <taxon>Pseudomonadota</taxon>
        <taxon>Gammaproteobacteria</taxon>
        <taxon>Oceanospirillales</taxon>
        <taxon>Oceanospirillaceae</taxon>
        <taxon>Marinospirillum</taxon>
    </lineage>
</organism>
<dbReference type="Gene3D" id="3.30.2010.10">
    <property type="entry name" value="Metalloproteases ('zincins'), catalytic domain"/>
    <property type="match status" value="1"/>
</dbReference>
<evidence type="ECO:0000256" key="6">
    <source>
        <dbReference type="RuleBase" id="RU003983"/>
    </source>
</evidence>
<accession>A0A1I1G2G4</accession>
<keyword evidence="4 6" id="KW-0862">Zinc</keyword>
<dbReference type="InterPro" id="IPR001915">
    <property type="entry name" value="Peptidase_M48"/>
</dbReference>
<feature type="chain" id="PRO_5011492396" evidence="7">
    <location>
        <begin position="21"/>
        <end position="275"/>
    </location>
</feature>
<comment type="cofactor">
    <cofactor evidence="6">
        <name>Zn(2+)</name>
        <dbReference type="ChEBI" id="CHEBI:29105"/>
    </cofactor>
    <text evidence="6">Binds 1 zinc ion per subunit.</text>
</comment>
<dbReference type="GO" id="GO:0051603">
    <property type="term" value="P:proteolysis involved in protein catabolic process"/>
    <property type="evidence" value="ECO:0007669"/>
    <property type="project" value="TreeGrafter"/>
</dbReference>
<keyword evidence="5 6" id="KW-0482">Metalloprotease</keyword>
<dbReference type="RefSeq" id="WP_091961037.1">
    <property type="nucleotide sequence ID" value="NZ_FOLH01000002.1"/>
</dbReference>
<evidence type="ECO:0000256" key="4">
    <source>
        <dbReference type="ARBA" id="ARBA00022833"/>
    </source>
</evidence>
<feature type="domain" description="Peptidase M48" evidence="8">
    <location>
        <begin position="69"/>
        <end position="251"/>
    </location>
</feature>
<evidence type="ECO:0000313" key="10">
    <source>
        <dbReference type="Proteomes" id="UP000199058"/>
    </source>
</evidence>
<keyword evidence="3 6" id="KW-0378">Hydrolase</keyword>
<feature type="signal peptide" evidence="7">
    <location>
        <begin position="1"/>
        <end position="20"/>
    </location>
</feature>
<dbReference type="PANTHER" id="PTHR22726:SF1">
    <property type="entry name" value="METALLOENDOPEPTIDASE OMA1, MITOCHONDRIAL"/>
    <property type="match status" value="1"/>
</dbReference>
<dbReference type="Pfam" id="PF01435">
    <property type="entry name" value="Peptidase_M48"/>
    <property type="match status" value="1"/>
</dbReference>
<evidence type="ECO:0000256" key="2">
    <source>
        <dbReference type="ARBA" id="ARBA00022723"/>
    </source>
</evidence>
<dbReference type="Proteomes" id="UP000199058">
    <property type="component" value="Unassembled WGS sequence"/>
</dbReference>
<evidence type="ECO:0000259" key="8">
    <source>
        <dbReference type="Pfam" id="PF01435"/>
    </source>
</evidence>
<keyword evidence="2" id="KW-0479">Metal-binding</keyword>
<dbReference type="PANTHER" id="PTHR22726">
    <property type="entry name" value="METALLOENDOPEPTIDASE OMA1"/>
    <property type="match status" value="1"/>
</dbReference>
<evidence type="ECO:0000256" key="1">
    <source>
        <dbReference type="ARBA" id="ARBA00022670"/>
    </source>
</evidence>
<dbReference type="GO" id="GO:0016020">
    <property type="term" value="C:membrane"/>
    <property type="evidence" value="ECO:0007669"/>
    <property type="project" value="TreeGrafter"/>
</dbReference>
<dbReference type="AlphaFoldDB" id="A0A1I1G2G4"/>
<dbReference type="OrthoDB" id="9810445at2"/>
<reference evidence="9 10" key="1">
    <citation type="submission" date="2016-10" db="EMBL/GenBank/DDBJ databases">
        <authorList>
            <person name="de Groot N.N."/>
        </authorList>
    </citation>
    <scope>NUCLEOTIDE SEQUENCE [LARGE SCALE GENOMIC DNA]</scope>
    <source>
        <strain evidence="9 10">DSM 18438</strain>
    </source>
</reference>
<name>A0A1I1G2G4_9GAMM</name>
<dbReference type="EMBL" id="FOLH01000002">
    <property type="protein sequence ID" value="SFC05725.1"/>
    <property type="molecule type" value="Genomic_DNA"/>
</dbReference>
<evidence type="ECO:0000256" key="5">
    <source>
        <dbReference type="ARBA" id="ARBA00023049"/>
    </source>
</evidence>
<protein>
    <submittedName>
        <fullName evidence="9">Peptidase family M48</fullName>
    </submittedName>
</protein>
<dbReference type="GO" id="GO:0046872">
    <property type="term" value="F:metal ion binding"/>
    <property type="evidence" value="ECO:0007669"/>
    <property type="project" value="UniProtKB-KW"/>
</dbReference>
<comment type="similarity">
    <text evidence="6">Belongs to the peptidase M48 family.</text>
</comment>
<gene>
    <name evidence="9" type="ORF">SAMN05660443_1360</name>
</gene>
<dbReference type="STRING" id="1122252.SAMN05660443_1360"/>
<keyword evidence="7" id="KW-0732">Signal</keyword>
<dbReference type="GO" id="GO:0004222">
    <property type="term" value="F:metalloendopeptidase activity"/>
    <property type="evidence" value="ECO:0007669"/>
    <property type="project" value="InterPro"/>
</dbReference>
<sequence length="275" mass="30621">MMRTLIAVFLLVFVFTAAQADENFRNRLNTELTSGAYTAEDIEAEIHFGRELASKVLGRYPAWDNSKVNLYINKVGQLLVENSQRPELTYRFLALDTDEVNAFAAPGGYVFITRGALDQVANEAELAAILAHEIGHIEHRHYVEAVGLRASQGDLESGLTTMLMGGGATAAIAFDQAVNAMMEIFFETGLQSHEDEYEADQTAVWLLTLVGYHPGALKDFFERVQSQAEQEAAGISRTHPSFADRIQRLESELTTNQLDQLELATLEERLHENLK</sequence>